<feature type="region of interest" description="Disordered" evidence="1">
    <location>
        <begin position="316"/>
        <end position="368"/>
    </location>
</feature>
<dbReference type="GeneID" id="9682794"/>
<feature type="region of interest" description="Disordered" evidence="1">
    <location>
        <begin position="1614"/>
        <end position="1633"/>
    </location>
</feature>
<evidence type="ECO:0000313" key="5">
    <source>
        <dbReference type="Proteomes" id="UP000001876"/>
    </source>
</evidence>
<dbReference type="eggNOG" id="KOG3620">
    <property type="taxonomic scope" value="Eukaryota"/>
</dbReference>
<evidence type="ECO:0000259" key="2">
    <source>
        <dbReference type="Pfam" id="PF12371"/>
    </source>
</evidence>
<feature type="compositionally biased region" description="Gly residues" evidence="1">
    <location>
        <begin position="330"/>
        <end position="346"/>
    </location>
</feature>
<dbReference type="InterPro" id="IPR022113">
    <property type="entry name" value="TMEM131L_N"/>
</dbReference>
<feature type="compositionally biased region" description="Basic and acidic residues" evidence="1">
    <location>
        <begin position="1451"/>
        <end position="1466"/>
    </location>
</feature>
<reference evidence="4 5" key="1">
    <citation type="journal article" date="2009" name="Science">
        <title>Green evolution and dynamic adaptations revealed by genomes of the marine picoeukaryotes Micromonas.</title>
        <authorList>
            <person name="Worden A.Z."/>
            <person name="Lee J.H."/>
            <person name="Mock T."/>
            <person name="Rouze P."/>
            <person name="Simmons M.P."/>
            <person name="Aerts A.L."/>
            <person name="Allen A.E."/>
            <person name="Cuvelier M.L."/>
            <person name="Derelle E."/>
            <person name="Everett M.V."/>
            <person name="Foulon E."/>
            <person name="Grimwood J."/>
            <person name="Gundlach H."/>
            <person name="Henrissat B."/>
            <person name="Napoli C."/>
            <person name="McDonald S.M."/>
            <person name="Parker M.S."/>
            <person name="Rombauts S."/>
            <person name="Salamov A."/>
            <person name="Von Dassow P."/>
            <person name="Badger J.H."/>
            <person name="Coutinho P.M."/>
            <person name="Demir E."/>
            <person name="Dubchak I."/>
            <person name="Gentemann C."/>
            <person name="Eikrem W."/>
            <person name="Gready J.E."/>
            <person name="John U."/>
            <person name="Lanier W."/>
            <person name="Lindquist E.A."/>
            <person name="Lucas S."/>
            <person name="Mayer K.F."/>
            <person name="Moreau H."/>
            <person name="Not F."/>
            <person name="Otillar R."/>
            <person name="Panaud O."/>
            <person name="Pangilinan J."/>
            <person name="Paulsen I."/>
            <person name="Piegu B."/>
            <person name="Poliakov A."/>
            <person name="Robbens S."/>
            <person name="Schmutz J."/>
            <person name="Toulza E."/>
            <person name="Wyss T."/>
            <person name="Zelensky A."/>
            <person name="Zhou K."/>
            <person name="Armbrust E.V."/>
            <person name="Bhattacharya D."/>
            <person name="Goodenough U.W."/>
            <person name="Van de Peer Y."/>
            <person name="Grigoriev I.V."/>
        </authorList>
    </citation>
    <scope>NUCLEOTIDE SEQUENCE [LARGE SCALE GENOMIC DNA]</scope>
    <source>
        <strain evidence="4 5">CCMP1545</strain>
    </source>
</reference>
<dbReference type="RefSeq" id="XP_003056889.1">
    <property type="nucleotide sequence ID" value="XM_003056843.1"/>
</dbReference>
<keyword evidence="5" id="KW-1185">Reference proteome</keyword>
<dbReference type="Pfam" id="PF24495">
    <property type="entry name" value="Ig_TMEM131_2"/>
    <property type="match status" value="1"/>
</dbReference>
<feature type="domain" description="TMEM131 second Ig-like" evidence="3">
    <location>
        <begin position="198"/>
        <end position="313"/>
    </location>
</feature>
<dbReference type="Proteomes" id="UP000001876">
    <property type="component" value="Unassembled WGS sequence"/>
</dbReference>
<dbReference type="OrthoDB" id="168404at2759"/>
<sequence length="1771" mass="184606">MAATFSRARARAAFPRVSMTTARTLVVLAAAAICVLARPTFVLADGVGRDRGAVANLAVEPANDFAYTTTAESPSGPKYANARLEHVRPDERVPEPLVSISPMDLDFGGPTLCSVASSHVTVMNKDPTKALKVTSVTTDHLAFQPANFTPVELPPMGRARVKIAFIPRALGASHASFMVHTSVGAFIVRAKANAVESPYKVHPLVGAQIQTGVPHVYRLHVHNPHATPLTVTSVDTPDDFMSLAPAGRDERDHSSAFDAETEYELQPDGATYLKKERTYDRSIWEIEPGETRAIVLVRVDAMHDGAHEGHVRVSMEHGEAADGSMRDDGGGGGGGGDDGGGVGGFEGFEDENATATRRTRAGSGSGSIDARRVARAELHIPVHAHASPTGVFASPDRIDFGVATRRVDRLRTSLSLFNGADRPTRILDVHTRPADPSFRWRYDKDALIAPDASALNAIEFTYSGKLAGERTGNVFVKMEGQRRPIVVPYRARVFHGKLQIDDAEVSFISPDEDEGGDGPFDAISNVVTVKNKFPTPIKFLSAKVTRIEGVDDDKIADDKIASFDVSDVDLGEIVLSEGTLSPFTLEWTPTRAGASFTAILAFETDVTTLEVPVRVYDGKLTCVEDDAAIAIAASIESESESAAAGAAADVVGCADDRTVSSIDFGVVGAPATRTKRFAVGNPNQFAIAMTRAVSTVRAVRASRVVVLAPDGEESGAREWILDARRRTCDGDGSSSTCEQATDAVIPPGGVAVVDVVADVTEDEIAPDGAVVFAFDNGRELRTRVSLRAVTGEIVVKVAPLPPSHPGRPASSPLIVTNTFAETVTLADVESDDPAIRFVPAKAFATGGARPKLAPNVETVVGEVHFDPSTLPEDAAYLGGLVGAAGETAAERSLGELTKSHAEELRRANVAWLAAAAGRDDDGAATTTLRLRADAVDVTPVPVTTTLVRPAIIKWEFVDVDRGEDGGATETVGDEISFGSAVVGATGRRQARVYVVNPSTTGTMCASSPPLTRVSTRATRSSSGGGDASAKPGVGAGHDHGGALAAAKAHLAGDFPGASVVGFTVRDGDVASMLGKRRRWTFKSGTAAASDGDAPDRVCLGPTERALLGVVAFQPTRAGAHAAHMCARNDLSVLSCVVLRGEGAEPPKLKTRMVTYKTHTFGSAHGAVTDVAFNTEAAEGTQAVTVAVFNAGNRPVSVSPPKIGTTGKCAWGGISVDPCEETYLRAGQASPITVTYTPSSDDSRKPPAAMMLMFDVAARGEDRDDVVDGDAETLWTRIVTTATASTGAYEEGEYVAARACEGLMCTFQVTTSEFVVAVLAVVVAYLVLFVQHGVHAEEPTGAKETSAGAAKKGDGAMETKKGKEAKEEEAAAAAAKEEEDLKKEKAAAKKLMDELVAEAAAKKLMDELVAEEEEKRRKKEEEKRRKKKEEEEEEEEAAAAAAEVAPAPPPADETRREETREIPKETTKPAPPVAVAEHRPVVPAQQAKKSPVPTPRTATAAAGAGIGFAAGTKQPPAPKSAETKFPKPKWMPPPRDVVAPAVARPAPPPSSTPALATIAATHPPPAPPRPPASFLPPRRPDWITPPNAEAPPPVAPPPLVAPPAASRLAGIYATAPPPAQTTTTTTTTTSASWNGHSLLTPSDLAAMIGQGGGGGGGRAPPGYGGGRPPNVDDMFGPTAGAAGGGGGGGARGYDIWGGDHFSRMRAASPVGAAGAGGNAGSGFASPTANANAGLPSFFGSAANAVDDDALECDGDGATWEEQNKVLEDLNLH</sequence>
<evidence type="ECO:0000259" key="3">
    <source>
        <dbReference type="Pfam" id="PF24495"/>
    </source>
</evidence>
<feature type="region of interest" description="Disordered" evidence="1">
    <location>
        <begin position="1337"/>
        <end position="1378"/>
    </location>
</feature>
<feature type="compositionally biased region" description="Pro residues" evidence="1">
    <location>
        <begin position="1561"/>
        <end position="1573"/>
    </location>
</feature>
<dbReference type="PANTHER" id="PTHR22050">
    <property type="entry name" value="RW1 PROTEIN HOMOLOG"/>
    <property type="match status" value="1"/>
</dbReference>
<dbReference type="EMBL" id="GG663737">
    <property type="protein sequence ID" value="EEH58534.1"/>
    <property type="molecule type" value="Genomic_DNA"/>
</dbReference>
<organism evidence="5">
    <name type="scientific">Micromonas pusilla (strain CCMP1545)</name>
    <name type="common">Picoplanktonic green alga</name>
    <dbReference type="NCBI Taxonomy" id="564608"/>
    <lineage>
        <taxon>Eukaryota</taxon>
        <taxon>Viridiplantae</taxon>
        <taxon>Chlorophyta</taxon>
        <taxon>Mamiellophyceae</taxon>
        <taxon>Mamiellales</taxon>
        <taxon>Mamiellaceae</taxon>
        <taxon>Micromonas</taxon>
    </lineage>
</organism>
<dbReference type="InterPro" id="IPR039877">
    <property type="entry name" value="TMEM131-like"/>
</dbReference>
<proteinExistence type="predicted"/>
<dbReference type="PANTHER" id="PTHR22050:SF0">
    <property type="entry name" value="TRANSMEMBRANE PROTEIN 131 HOMOLOG"/>
    <property type="match status" value="1"/>
</dbReference>
<dbReference type="KEGG" id="mpp:MICPUCDRAFT_56433"/>
<feature type="region of interest" description="Disordered" evidence="1">
    <location>
        <begin position="1409"/>
        <end position="1595"/>
    </location>
</feature>
<name>C1MM83_MICPC</name>
<feature type="compositionally biased region" description="Low complexity" evidence="1">
    <location>
        <begin position="1011"/>
        <end position="1021"/>
    </location>
</feature>
<evidence type="ECO:0000313" key="4">
    <source>
        <dbReference type="EMBL" id="EEH58534.1"/>
    </source>
</evidence>
<protein>
    <submittedName>
        <fullName evidence="4">Predicted protein</fullName>
    </submittedName>
</protein>
<dbReference type="GO" id="GO:0016020">
    <property type="term" value="C:membrane"/>
    <property type="evidence" value="ECO:0007669"/>
    <property type="project" value="TreeGrafter"/>
</dbReference>
<feature type="compositionally biased region" description="Basic and acidic residues" evidence="1">
    <location>
        <begin position="316"/>
        <end position="329"/>
    </location>
</feature>
<feature type="compositionally biased region" description="Basic and acidic residues" evidence="1">
    <location>
        <begin position="1412"/>
        <end position="1422"/>
    </location>
</feature>
<dbReference type="InterPro" id="IPR056311">
    <property type="entry name" value="TMEM131_Ig_2"/>
</dbReference>
<feature type="domain" description="Transmembrane protein 131-like N-terminal" evidence="2">
    <location>
        <begin position="98"/>
        <end position="181"/>
    </location>
</feature>
<dbReference type="OMA" id="CFPGKLC"/>
<feature type="compositionally biased region" description="Low complexity" evidence="1">
    <location>
        <begin position="1496"/>
        <end position="1511"/>
    </location>
</feature>
<evidence type="ECO:0000256" key="1">
    <source>
        <dbReference type="SAM" id="MobiDB-lite"/>
    </source>
</evidence>
<feature type="compositionally biased region" description="Low complexity" evidence="1">
    <location>
        <begin position="1551"/>
        <end position="1560"/>
    </location>
</feature>
<feature type="compositionally biased region" description="Low complexity" evidence="1">
    <location>
        <begin position="1619"/>
        <end position="1628"/>
    </location>
</feature>
<accession>C1MM83</accession>
<feature type="compositionally biased region" description="Basic and acidic residues" evidence="1">
    <location>
        <begin position="1350"/>
        <end position="1378"/>
    </location>
</feature>
<gene>
    <name evidence="4" type="ORF">MICPUCDRAFT_56433</name>
</gene>
<feature type="region of interest" description="Disordered" evidence="1">
    <location>
        <begin position="1003"/>
        <end position="1038"/>
    </location>
</feature>
<dbReference type="Pfam" id="PF12371">
    <property type="entry name" value="TMEM131_like_N"/>
    <property type="match status" value="1"/>
</dbReference>